<reference evidence="4" key="1">
    <citation type="submission" date="2017-09" db="EMBL/GenBank/DDBJ databases">
        <title>Depth-based differentiation of microbial function through sediment-hosted aquifers and enrichment of novel symbionts in the deep terrestrial subsurface.</title>
        <authorList>
            <person name="Probst A.J."/>
            <person name="Ladd B."/>
            <person name="Jarett J.K."/>
            <person name="Geller-Mcgrath D.E."/>
            <person name="Sieber C.M.K."/>
            <person name="Emerson J.B."/>
            <person name="Anantharaman K."/>
            <person name="Thomas B.C."/>
            <person name="Malmstrom R."/>
            <person name="Stieglmeier M."/>
            <person name="Klingl A."/>
            <person name="Woyke T."/>
            <person name="Ryan C.M."/>
            <person name="Banfield J.F."/>
        </authorList>
    </citation>
    <scope>NUCLEOTIDE SEQUENCE [LARGE SCALE GENOMIC DNA]</scope>
</reference>
<dbReference type="InterPro" id="IPR035901">
    <property type="entry name" value="GIY-YIG_endonuc_sf"/>
</dbReference>
<gene>
    <name evidence="3" type="ORF">COY90_02845</name>
</gene>
<proteinExistence type="inferred from homology"/>
<evidence type="ECO:0000313" key="3">
    <source>
        <dbReference type="EMBL" id="PIY69020.1"/>
    </source>
</evidence>
<organism evidence="3 4">
    <name type="scientific">Candidatus Roizmanbacteria bacterium CG_4_10_14_0_8_um_filter_39_9</name>
    <dbReference type="NCBI Taxonomy" id="1974829"/>
    <lineage>
        <taxon>Bacteria</taxon>
        <taxon>Candidatus Roizmaniibacteriota</taxon>
    </lineage>
</organism>
<dbReference type="EMBL" id="PFLF01000057">
    <property type="protein sequence ID" value="PIY69020.1"/>
    <property type="molecule type" value="Genomic_DNA"/>
</dbReference>
<dbReference type="PANTHER" id="PTHR34477:SF1">
    <property type="entry name" value="UPF0213 PROTEIN YHBQ"/>
    <property type="match status" value="1"/>
</dbReference>
<comment type="similarity">
    <text evidence="1">Belongs to the UPF0213 family.</text>
</comment>
<protein>
    <submittedName>
        <fullName evidence="3">Excinuclease ABC subunit C</fullName>
    </submittedName>
</protein>
<feature type="domain" description="GIY-YIG" evidence="2">
    <location>
        <begin position="16"/>
        <end position="92"/>
    </location>
</feature>
<comment type="caution">
    <text evidence="3">The sequence shown here is derived from an EMBL/GenBank/DDBJ whole genome shotgun (WGS) entry which is preliminary data.</text>
</comment>
<sequence length="106" mass="12205">MVVASSATRRRGGDKTMFYTYVLISEKNQRLYVGSTEDLRQRFKEHNQGIGGKYTSNNRPFLLVYYEAFLSKSDAIKQEHFYKTGYGREVLRGKINGSLKLICPIV</sequence>
<dbReference type="CDD" id="cd10449">
    <property type="entry name" value="GIY-YIG_SLX1_like"/>
    <property type="match status" value="1"/>
</dbReference>
<dbReference type="Pfam" id="PF01541">
    <property type="entry name" value="GIY-YIG"/>
    <property type="match status" value="1"/>
</dbReference>
<evidence type="ECO:0000313" key="4">
    <source>
        <dbReference type="Proteomes" id="UP000230108"/>
    </source>
</evidence>
<name>A0A2M7QDS7_9BACT</name>
<dbReference type="InterPro" id="IPR000305">
    <property type="entry name" value="GIY-YIG_endonuc"/>
</dbReference>
<dbReference type="PROSITE" id="PS50164">
    <property type="entry name" value="GIY_YIG"/>
    <property type="match status" value="1"/>
</dbReference>
<dbReference type="Gene3D" id="3.40.1440.10">
    <property type="entry name" value="GIY-YIG endonuclease"/>
    <property type="match status" value="1"/>
</dbReference>
<evidence type="ECO:0000259" key="2">
    <source>
        <dbReference type="PROSITE" id="PS50164"/>
    </source>
</evidence>
<dbReference type="SUPFAM" id="SSF82771">
    <property type="entry name" value="GIY-YIG endonuclease"/>
    <property type="match status" value="1"/>
</dbReference>
<dbReference type="Proteomes" id="UP000230108">
    <property type="component" value="Unassembled WGS sequence"/>
</dbReference>
<evidence type="ECO:0000256" key="1">
    <source>
        <dbReference type="ARBA" id="ARBA00007435"/>
    </source>
</evidence>
<dbReference type="InterPro" id="IPR050190">
    <property type="entry name" value="UPF0213_domain"/>
</dbReference>
<dbReference type="SMART" id="SM00465">
    <property type="entry name" value="GIYc"/>
    <property type="match status" value="1"/>
</dbReference>
<dbReference type="AlphaFoldDB" id="A0A2M7QDS7"/>
<accession>A0A2M7QDS7</accession>
<dbReference type="PANTHER" id="PTHR34477">
    <property type="entry name" value="UPF0213 PROTEIN YHBQ"/>
    <property type="match status" value="1"/>
</dbReference>